<name>A0A8D5FY75_9PROT</name>
<evidence type="ECO:0000313" key="3">
    <source>
        <dbReference type="Proteomes" id="UP000826722"/>
    </source>
</evidence>
<gene>
    <name evidence="2" type="ORF">ZMTM_05780</name>
</gene>
<dbReference type="Proteomes" id="UP000826722">
    <property type="component" value="Chromosome"/>
</dbReference>
<evidence type="ECO:0000313" key="2">
    <source>
        <dbReference type="EMBL" id="BCM24319.1"/>
    </source>
</evidence>
<organism evidence="2 3">
    <name type="scientific">Methyloradius palustris</name>
    <dbReference type="NCBI Taxonomy" id="2778876"/>
    <lineage>
        <taxon>Bacteria</taxon>
        <taxon>Pseudomonadati</taxon>
        <taxon>Pseudomonadota</taxon>
        <taxon>Betaproteobacteria</taxon>
        <taxon>Nitrosomonadales</taxon>
        <taxon>Methylophilaceae</taxon>
        <taxon>Methyloradius</taxon>
    </lineage>
</organism>
<keyword evidence="1" id="KW-0812">Transmembrane</keyword>
<reference evidence="2" key="1">
    <citation type="journal article" date="2021" name="Arch. Microbiol.">
        <title>Methyloradius palustris gen. nov., sp. nov., a methanol-oxidizing bacterium isolated from snow.</title>
        <authorList>
            <person name="Miyadera T."/>
            <person name="Kojima H."/>
            <person name="Fukui M."/>
        </authorList>
    </citation>
    <scope>NUCLEOTIDE SEQUENCE</scope>
    <source>
        <strain evidence="2">Zm11</strain>
    </source>
</reference>
<dbReference type="AlphaFoldDB" id="A0A8D5FY75"/>
<dbReference type="KEGG" id="mpau:ZMTM_05780"/>
<dbReference type="EMBL" id="AP024110">
    <property type="protein sequence ID" value="BCM24319.1"/>
    <property type="molecule type" value="Genomic_DNA"/>
</dbReference>
<keyword evidence="3" id="KW-1185">Reference proteome</keyword>
<protein>
    <submittedName>
        <fullName evidence="2">Uncharacterized protein</fullName>
    </submittedName>
</protein>
<proteinExistence type="predicted"/>
<feature type="transmembrane region" description="Helical" evidence="1">
    <location>
        <begin position="27"/>
        <end position="47"/>
    </location>
</feature>
<keyword evidence="1" id="KW-0472">Membrane</keyword>
<keyword evidence="1" id="KW-1133">Transmembrane helix</keyword>
<sequence>MRTQFLCPFCGVVFYERGGKLTGTGKFVLGFIALCLVYMFLGLFASIRH</sequence>
<accession>A0A8D5FY75</accession>
<evidence type="ECO:0000256" key="1">
    <source>
        <dbReference type="SAM" id="Phobius"/>
    </source>
</evidence>